<name>A0A0A9FD15_ARUDO</name>
<dbReference type="EMBL" id="GBRH01189860">
    <property type="protein sequence ID" value="JAE08036.1"/>
    <property type="molecule type" value="Transcribed_RNA"/>
</dbReference>
<organism evidence="1">
    <name type="scientific">Arundo donax</name>
    <name type="common">Giant reed</name>
    <name type="synonym">Donax arundinaceus</name>
    <dbReference type="NCBI Taxonomy" id="35708"/>
    <lineage>
        <taxon>Eukaryota</taxon>
        <taxon>Viridiplantae</taxon>
        <taxon>Streptophyta</taxon>
        <taxon>Embryophyta</taxon>
        <taxon>Tracheophyta</taxon>
        <taxon>Spermatophyta</taxon>
        <taxon>Magnoliopsida</taxon>
        <taxon>Liliopsida</taxon>
        <taxon>Poales</taxon>
        <taxon>Poaceae</taxon>
        <taxon>PACMAD clade</taxon>
        <taxon>Arundinoideae</taxon>
        <taxon>Arundineae</taxon>
        <taxon>Arundo</taxon>
    </lineage>
</organism>
<sequence>MSSIRHHDVMKSDDGSKHFKCYICSQCVPMHFQNVSGSVSSN</sequence>
<reference evidence="1" key="1">
    <citation type="submission" date="2014-09" db="EMBL/GenBank/DDBJ databases">
        <authorList>
            <person name="Magalhaes I.L.F."/>
            <person name="Oliveira U."/>
            <person name="Santos F.R."/>
            <person name="Vidigal T.H.D.A."/>
            <person name="Brescovit A.D."/>
            <person name="Santos A.J."/>
        </authorList>
    </citation>
    <scope>NUCLEOTIDE SEQUENCE</scope>
    <source>
        <tissue evidence="1">Shoot tissue taken approximately 20 cm above the soil surface</tissue>
    </source>
</reference>
<reference evidence="1" key="2">
    <citation type="journal article" date="2015" name="Data Brief">
        <title>Shoot transcriptome of the giant reed, Arundo donax.</title>
        <authorList>
            <person name="Barrero R.A."/>
            <person name="Guerrero F.D."/>
            <person name="Moolhuijzen P."/>
            <person name="Goolsby J.A."/>
            <person name="Tidwell J."/>
            <person name="Bellgard S.E."/>
            <person name="Bellgard M.I."/>
        </authorList>
    </citation>
    <scope>NUCLEOTIDE SEQUENCE</scope>
    <source>
        <tissue evidence="1">Shoot tissue taken approximately 20 cm above the soil surface</tissue>
    </source>
</reference>
<accession>A0A0A9FD15</accession>
<proteinExistence type="predicted"/>
<dbReference type="AlphaFoldDB" id="A0A0A9FD15"/>
<evidence type="ECO:0000313" key="1">
    <source>
        <dbReference type="EMBL" id="JAE08036.1"/>
    </source>
</evidence>
<protein>
    <submittedName>
        <fullName evidence="1">Uncharacterized protein</fullName>
    </submittedName>
</protein>